<keyword evidence="4" id="KW-0574">Periplasm</keyword>
<dbReference type="PANTHER" id="PTHR38102">
    <property type="entry name" value="PERIPLASMIC CHAPERONE SPY"/>
    <property type="match status" value="1"/>
</dbReference>
<dbReference type="InterPro" id="IPR012899">
    <property type="entry name" value="LTXXQ"/>
</dbReference>
<feature type="region of interest" description="Disordered" evidence="5">
    <location>
        <begin position="136"/>
        <end position="164"/>
    </location>
</feature>
<evidence type="ECO:0000256" key="6">
    <source>
        <dbReference type="SAM" id="SignalP"/>
    </source>
</evidence>
<dbReference type="GO" id="GO:0030288">
    <property type="term" value="C:outer membrane-bounded periplasmic space"/>
    <property type="evidence" value="ECO:0007669"/>
    <property type="project" value="TreeGrafter"/>
</dbReference>
<accession>B8HNP1</accession>
<protein>
    <recommendedName>
        <fullName evidence="8">P pilus assembly/Cpx signaling pathway, periplasmic inhibitor/zinc-resistance associated protein</fullName>
    </recommendedName>
</protein>
<evidence type="ECO:0000256" key="5">
    <source>
        <dbReference type="SAM" id="MobiDB-lite"/>
    </source>
</evidence>
<comment type="similarity">
    <text evidence="2">Belongs to the CpxP/Spy family.</text>
</comment>
<dbReference type="Gene3D" id="1.20.120.1490">
    <property type="match status" value="1"/>
</dbReference>
<dbReference type="PANTHER" id="PTHR38102:SF1">
    <property type="entry name" value="PERIPLASMIC CHAPERONE SPY"/>
    <property type="match status" value="1"/>
</dbReference>
<evidence type="ECO:0000256" key="4">
    <source>
        <dbReference type="ARBA" id="ARBA00022764"/>
    </source>
</evidence>
<evidence type="ECO:0008006" key="8">
    <source>
        <dbReference type="Google" id="ProtNLM"/>
    </source>
</evidence>
<feature type="chain" id="PRO_5002871079" description="P pilus assembly/Cpx signaling pathway, periplasmic inhibitor/zinc-resistance associated protein" evidence="6">
    <location>
        <begin position="41"/>
        <end position="164"/>
    </location>
</feature>
<dbReference type="OrthoDB" id="426086at2"/>
<dbReference type="eggNOG" id="COG3678">
    <property type="taxonomic scope" value="Bacteria"/>
</dbReference>
<feature type="signal peptide" evidence="6">
    <location>
        <begin position="1"/>
        <end position="40"/>
    </location>
</feature>
<keyword evidence="3 6" id="KW-0732">Signal</keyword>
<evidence type="ECO:0000256" key="3">
    <source>
        <dbReference type="ARBA" id="ARBA00022729"/>
    </source>
</evidence>
<dbReference type="GO" id="GO:0051082">
    <property type="term" value="F:unfolded protein binding"/>
    <property type="evidence" value="ECO:0007669"/>
    <property type="project" value="TreeGrafter"/>
</dbReference>
<dbReference type="InterPro" id="IPR052211">
    <property type="entry name" value="Cpx_auxiliary_protein"/>
</dbReference>
<dbReference type="AlphaFoldDB" id="B8HNP1"/>
<comment type="subcellular location">
    <subcellularLocation>
        <location evidence="1">Periplasm</location>
    </subcellularLocation>
</comment>
<proteinExistence type="inferred from homology"/>
<dbReference type="EMBL" id="CP001344">
    <property type="protein sequence ID" value="ACL43772.1"/>
    <property type="molecule type" value="Genomic_DNA"/>
</dbReference>
<evidence type="ECO:0000256" key="1">
    <source>
        <dbReference type="ARBA" id="ARBA00004418"/>
    </source>
</evidence>
<dbReference type="HOGENOM" id="CLU_133626_0_0_3"/>
<evidence type="ECO:0000313" key="7">
    <source>
        <dbReference type="EMBL" id="ACL43772.1"/>
    </source>
</evidence>
<organism evidence="7">
    <name type="scientific">Cyanothece sp. (strain PCC 7425 / ATCC 29141)</name>
    <dbReference type="NCBI Taxonomy" id="395961"/>
    <lineage>
        <taxon>Bacteria</taxon>
        <taxon>Bacillati</taxon>
        <taxon>Cyanobacteriota</taxon>
        <taxon>Cyanophyceae</taxon>
        <taxon>Gomontiellales</taxon>
        <taxon>Cyanothecaceae</taxon>
        <taxon>Cyanothece</taxon>
    </lineage>
</organism>
<gene>
    <name evidence="7" type="ordered locus">Cyan7425_1399</name>
</gene>
<name>B8HNP1_CYAP4</name>
<dbReference type="STRING" id="395961.Cyan7425_1399"/>
<dbReference type="Pfam" id="PF07813">
    <property type="entry name" value="LTXXQ"/>
    <property type="match status" value="1"/>
</dbReference>
<evidence type="ECO:0000256" key="2">
    <source>
        <dbReference type="ARBA" id="ARBA00008441"/>
    </source>
</evidence>
<sequence length="164" mass="18925">MTVKFQSNLKNWMARRRLLTLLSCSTALSLSVAVITPVLAQTPPDAPPRGPERMLRKQKLNLTPEQQSQMDRIRQSTRQQIDNILTVDQRAKLQAARQSRSNRREAFKSLNLTAEQRTQMRTILQSSRQQMEAILTPEQRQQLQQMRRSKRSTPGQLPPQNPAQ</sequence>
<dbReference type="KEGG" id="cyn:Cyan7425_1399"/>
<reference evidence="7" key="1">
    <citation type="submission" date="2009-01" db="EMBL/GenBank/DDBJ databases">
        <title>Complete sequence of chromosome Cyanothece sp. PCC 7425.</title>
        <authorList>
            <consortium name="US DOE Joint Genome Institute"/>
            <person name="Lucas S."/>
            <person name="Copeland A."/>
            <person name="Lapidus A."/>
            <person name="Glavina del Rio T."/>
            <person name="Dalin E."/>
            <person name="Tice H."/>
            <person name="Bruce D."/>
            <person name="Goodwin L."/>
            <person name="Pitluck S."/>
            <person name="Sims D."/>
            <person name="Meineke L."/>
            <person name="Brettin T."/>
            <person name="Detter J.C."/>
            <person name="Han C."/>
            <person name="Larimer F."/>
            <person name="Land M."/>
            <person name="Hauser L."/>
            <person name="Kyrpides N."/>
            <person name="Ovchinnikova G."/>
            <person name="Liberton M."/>
            <person name="Stoeckel J."/>
            <person name="Banerjee A."/>
            <person name="Singh A."/>
            <person name="Page L."/>
            <person name="Sato H."/>
            <person name="Zhao L."/>
            <person name="Sherman L."/>
            <person name="Pakrasi H."/>
            <person name="Richardson P."/>
        </authorList>
    </citation>
    <scope>NUCLEOTIDE SEQUENCE</scope>
    <source>
        <strain evidence="7">PCC 7425</strain>
    </source>
</reference>